<feature type="transmembrane region" description="Helical" evidence="1">
    <location>
        <begin position="35"/>
        <end position="53"/>
    </location>
</feature>
<dbReference type="AlphaFoldDB" id="A0A286E8D1"/>
<keyword evidence="1" id="KW-0812">Transmembrane</keyword>
<dbReference type="Proteomes" id="UP000219669">
    <property type="component" value="Unassembled WGS sequence"/>
</dbReference>
<keyword evidence="1" id="KW-0472">Membrane</keyword>
<gene>
    <name evidence="2" type="ORF">SAMN02746062_00815</name>
</gene>
<dbReference type="EMBL" id="OCNF01000005">
    <property type="protein sequence ID" value="SOD67143.1"/>
    <property type="molecule type" value="Genomic_DNA"/>
</dbReference>
<evidence type="ECO:0000313" key="3">
    <source>
        <dbReference type="Proteomes" id="UP000219669"/>
    </source>
</evidence>
<feature type="transmembrane region" description="Helical" evidence="1">
    <location>
        <begin position="65"/>
        <end position="83"/>
    </location>
</feature>
<sequence length="126" mass="14448">MFNKPEELIMAILFAIWVGLTYVLAAYTGVGISTILWVTGSTAVWAVAVFWLWRVGKLNAMTYPLALGAWVACWWCWFNGWAMRGGADPAALPWYTAWWFKLLLSAVPTVLGYFYEWRKAQKPTFR</sequence>
<feature type="transmembrane region" description="Helical" evidence="1">
    <location>
        <begin position="95"/>
        <end position="115"/>
    </location>
</feature>
<dbReference type="RefSeq" id="WP_097113889.1">
    <property type="nucleotide sequence ID" value="NZ_CP083931.1"/>
</dbReference>
<dbReference type="OrthoDB" id="8606700at2"/>
<accession>A0A286E8D1</accession>
<proteinExistence type="predicted"/>
<evidence type="ECO:0000256" key="1">
    <source>
        <dbReference type="SAM" id="Phobius"/>
    </source>
</evidence>
<name>A0A286E8D1_9NEIS</name>
<keyword evidence="1" id="KW-1133">Transmembrane helix</keyword>
<evidence type="ECO:0000313" key="2">
    <source>
        <dbReference type="EMBL" id="SOD67143.1"/>
    </source>
</evidence>
<organism evidence="2 3">
    <name type="scientific">Alysiella filiformis DSM 16848</name>
    <dbReference type="NCBI Taxonomy" id="1120981"/>
    <lineage>
        <taxon>Bacteria</taxon>
        <taxon>Pseudomonadati</taxon>
        <taxon>Pseudomonadota</taxon>
        <taxon>Betaproteobacteria</taxon>
        <taxon>Neisseriales</taxon>
        <taxon>Neisseriaceae</taxon>
        <taxon>Alysiella</taxon>
    </lineage>
</organism>
<reference evidence="2 3" key="1">
    <citation type="submission" date="2017-09" db="EMBL/GenBank/DDBJ databases">
        <authorList>
            <person name="Ehlers B."/>
            <person name="Leendertz F.H."/>
        </authorList>
    </citation>
    <scope>NUCLEOTIDE SEQUENCE [LARGE SCALE GENOMIC DNA]</scope>
    <source>
        <strain evidence="2 3">DSM 16848</strain>
    </source>
</reference>
<protein>
    <submittedName>
        <fullName evidence="2">Uncharacterized protein</fullName>
    </submittedName>
</protein>
<keyword evidence="3" id="KW-1185">Reference proteome</keyword>